<feature type="domain" description="F-box" evidence="2">
    <location>
        <begin position="1"/>
        <end position="43"/>
    </location>
</feature>
<dbReference type="AlphaFoldDB" id="A0A8H7XJR5"/>
<reference evidence="3" key="1">
    <citation type="submission" date="2021-02" db="EMBL/GenBank/DDBJ databases">
        <title>Psilocybe cubensis genome.</title>
        <authorList>
            <person name="Mckernan K.J."/>
            <person name="Crawford S."/>
            <person name="Trippe A."/>
            <person name="Kane L.T."/>
            <person name="Mclaughlin S."/>
        </authorList>
    </citation>
    <scope>NUCLEOTIDE SEQUENCE [LARGE SCALE GENOMIC DNA]</scope>
    <source>
        <strain evidence="3">MGC-MH-2018</strain>
    </source>
</reference>
<organism evidence="3">
    <name type="scientific">Psilocybe cubensis</name>
    <name type="common">Psychedelic mushroom</name>
    <name type="synonym">Stropharia cubensis</name>
    <dbReference type="NCBI Taxonomy" id="181762"/>
    <lineage>
        <taxon>Eukaryota</taxon>
        <taxon>Fungi</taxon>
        <taxon>Dikarya</taxon>
        <taxon>Basidiomycota</taxon>
        <taxon>Agaricomycotina</taxon>
        <taxon>Agaricomycetes</taxon>
        <taxon>Agaricomycetidae</taxon>
        <taxon>Agaricales</taxon>
        <taxon>Agaricineae</taxon>
        <taxon>Strophariaceae</taxon>
        <taxon>Psilocybe</taxon>
    </lineage>
</organism>
<keyword evidence="1" id="KW-0732">Signal</keyword>
<sequence>MSRFPYELWLLIISYLLDHEIWNLCTVNKSIRNIAMSRLYEKVAVSMKDVDVKKYRHQFLRLSEDGIAPHVRYLSFDPYVRSYFPPAIQTSRRTVLIKKLFSNLLNRDDVDIIHAIDRFINLRHIEIQYQSVRPIPLTKCGPLIRNLSDVNEHFAYTATKVLVPFINRHRLSLSILELTLAPLPPTWDMYSLSLDTTFNLFPLLISLDHIPNLRYLTIALSSFTSIDSTYHFLEMHSSTLRRLKIDMTHMELTTTHGVLDQFKVPLPLLEEIVVQYYYDTKSLTTSPYQEPTLGFIRQHSSTLTSLKLLNSFHTEAHFHAVVDPKVSYHSLRLLKMTLDVLTPGMLSILSSRLENLYELDLLASKIGGKEWRSPYTNKVREWDSRCCGKNAFPGNIQRYAVGRIYARSQTGCGFDIRHGG</sequence>
<dbReference type="CDD" id="cd09917">
    <property type="entry name" value="F-box_SF"/>
    <property type="match status" value="1"/>
</dbReference>
<gene>
    <name evidence="3" type="ORF">JR316_013002</name>
</gene>
<evidence type="ECO:0000256" key="1">
    <source>
        <dbReference type="SAM" id="SignalP"/>
    </source>
</evidence>
<dbReference type="InterPro" id="IPR032675">
    <property type="entry name" value="LRR_dom_sf"/>
</dbReference>
<accession>A0A8H7XJR5</accession>
<dbReference type="InterPro" id="IPR036047">
    <property type="entry name" value="F-box-like_dom_sf"/>
</dbReference>
<protein>
    <recommendedName>
        <fullName evidence="2">F-box domain-containing protein</fullName>
    </recommendedName>
</protein>
<evidence type="ECO:0000259" key="2">
    <source>
        <dbReference type="PROSITE" id="PS50181"/>
    </source>
</evidence>
<dbReference type="PROSITE" id="PS50181">
    <property type="entry name" value="FBOX"/>
    <property type="match status" value="1"/>
</dbReference>
<feature type="chain" id="PRO_5034570605" description="F-box domain-containing protein" evidence="1">
    <location>
        <begin position="20"/>
        <end position="420"/>
    </location>
</feature>
<name>A0A8H7XJR5_PSICU</name>
<dbReference type="Gene3D" id="3.80.10.10">
    <property type="entry name" value="Ribonuclease Inhibitor"/>
    <property type="match status" value="1"/>
</dbReference>
<dbReference type="SUPFAM" id="SSF81383">
    <property type="entry name" value="F-box domain"/>
    <property type="match status" value="1"/>
</dbReference>
<dbReference type="EMBL" id="JAFIQS010000021">
    <property type="protein sequence ID" value="KAG5162082.1"/>
    <property type="molecule type" value="Genomic_DNA"/>
</dbReference>
<dbReference type="InterPro" id="IPR001810">
    <property type="entry name" value="F-box_dom"/>
</dbReference>
<proteinExistence type="predicted"/>
<evidence type="ECO:0000313" key="3">
    <source>
        <dbReference type="EMBL" id="KAG5162082.1"/>
    </source>
</evidence>
<feature type="signal peptide" evidence="1">
    <location>
        <begin position="1"/>
        <end position="19"/>
    </location>
</feature>
<comment type="caution">
    <text evidence="3">The sequence shown here is derived from an EMBL/GenBank/DDBJ whole genome shotgun (WGS) entry which is preliminary data.</text>
</comment>